<name>A0AAV3SRI6_9EURY</name>
<gene>
    <name evidence="2" type="ORF">ABNG02_15615</name>
    <name evidence="1" type="ORF">GCM10008994_13660</name>
</gene>
<dbReference type="AlphaFoldDB" id="A0AAV3SRI6"/>
<reference evidence="2 4" key="3">
    <citation type="submission" date="2024-06" db="EMBL/GenBank/DDBJ databases">
        <title>Halorubrum miltondacostae sp. nov., a potential PHA producer isolated from an inland solar saltern in Rio Maior, Portugal.</title>
        <authorList>
            <person name="Albuquerque L."/>
            <person name="Viver T."/>
            <person name="Barroso C."/>
            <person name="Claudino R."/>
            <person name="Galvan M."/>
            <person name="Simoes G."/>
            <person name="Lobo Da Cunha A."/>
            <person name="Egas C."/>
        </authorList>
    </citation>
    <scope>NUCLEOTIDE SEQUENCE [LARGE SCALE GENOMIC DNA]</scope>
    <source>
        <strain evidence="2 4">DSM 18646</strain>
    </source>
</reference>
<evidence type="ECO:0000313" key="3">
    <source>
        <dbReference type="Proteomes" id="UP001501425"/>
    </source>
</evidence>
<dbReference type="RefSeq" id="WP_343777748.1">
    <property type="nucleotide sequence ID" value="NZ_BAAADQ010000005.1"/>
</dbReference>
<accession>A0AAV3SRI6</accession>
<reference evidence="1" key="2">
    <citation type="submission" date="2023-12" db="EMBL/GenBank/DDBJ databases">
        <authorList>
            <person name="Sun Q."/>
            <person name="Inoue M."/>
        </authorList>
    </citation>
    <scope>NUCLEOTIDE SEQUENCE</scope>
    <source>
        <strain evidence="1">JCM 14265</strain>
    </source>
</reference>
<evidence type="ECO:0000313" key="4">
    <source>
        <dbReference type="Proteomes" id="UP001567571"/>
    </source>
</evidence>
<keyword evidence="4" id="KW-1185">Reference proteome</keyword>
<dbReference type="Proteomes" id="UP001501425">
    <property type="component" value="Unassembled WGS sequence"/>
</dbReference>
<sequence length="91" mass="10213">MSSKFPSEELKGQVGDVPISTHTRVLGVDIVVPQLHHRCEMNDVEYPLGGRGEVEISAVGSDRRLRAADRRYIAKWARRNLFEGHGGRTDE</sequence>
<evidence type="ECO:0000313" key="1">
    <source>
        <dbReference type="EMBL" id="GAA0539814.1"/>
    </source>
</evidence>
<organism evidence="1 3">
    <name type="scientific">Halorubrum ejinorense</name>
    <dbReference type="NCBI Taxonomy" id="425309"/>
    <lineage>
        <taxon>Archaea</taxon>
        <taxon>Methanobacteriati</taxon>
        <taxon>Methanobacteriota</taxon>
        <taxon>Stenosarchaea group</taxon>
        <taxon>Halobacteria</taxon>
        <taxon>Halobacteriales</taxon>
        <taxon>Haloferacaceae</taxon>
        <taxon>Halorubrum</taxon>
    </lineage>
</organism>
<dbReference type="EMBL" id="JBEDNW010000010">
    <property type="protein sequence ID" value="MEZ3168742.1"/>
    <property type="molecule type" value="Genomic_DNA"/>
</dbReference>
<comment type="caution">
    <text evidence="1">The sequence shown here is derived from an EMBL/GenBank/DDBJ whole genome shotgun (WGS) entry which is preliminary data.</text>
</comment>
<dbReference type="EMBL" id="BAAADQ010000005">
    <property type="protein sequence ID" value="GAA0539814.1"/>
    <property type="molecule type" value="Genomic_DNA"/>
</dbReference>
<protein>
    <submittedName>
        <fullName evidence="1">Uncharacterized protein</fullName>
    </submittedName>
</protein>
<proteinExistence type="predicted"/>
<evidence type="ECO:0000313" key="2">
    <source>
        <dbReference type="EMBL" id="MEZ3168742.1"/>
    </source>
</evidence>
<reference evidence="1" key="1">
    <citation type="journal article" date="2014" name="Int. J. Syst. Evol. Microbiol.">
        <title>Complete genome sequence of Corynebacterium casei LMG S-19264T (=DSM 44701T), isolated from a smear-ripened cheese.</title>
        <authorList>
            <consortium name="US DOE Joint Genome Institute (JGI-PGF)"/>
            <person name="Walter F."/>
            <person name="Albersmeier A."/>
            <person name="Kalinowski J."/>
            <person name="Ruckert C."/>
        </authorList>
    </citation>
    <scope>NUCLEOTIDE SEQUENCE</scope>
    <source>
        <strain evidence="1">JCM 14265</strain>
    </source>
</reference>
<dbReference type="Proteomes" id="UP001567571">
    <property type="component" value="Unassembled WGS sequence"/>
</dbReference>